<dbReference type="Proteomes" id="UP000256304">
    <property type="component" value="Unassembled WGS sequence"/>
</dbReference>
<gene>
    <name evidence="1" type="ORF">A8990_12929</name>
</gene>
<sequence>MSKRYRITKEYREHESDRQPITLEMCLAYFETQPDFTFASELKVSGADGTTMTIPGDFFMWRHENAQIPFRHYGGDIYVSGSNDAVIPRMMEVASDLMADIEEG</sequence>
<reference evidence="1 2" key="1">
    <citation type="submission" date="2018-08" db="EMBL/GenBank/DDBJ databases">
        <title>Genomic Encyclopedia of Type Strains, Phase III (KMG-III): the genomes of soil and plant-associated and newly described type strains.</title>
        <authorList>
            <person name="Whitman W."/>
        </authorList>
    </citation>
    <scope>NUCLEOTIDE SEQUENCE [LARGE SCALE GENOMIC DNA]</scope>
    <source>
        <strain evidence="1 2">CGMCC 1.10966</strain>
    </source>
</reference>
<dbReference type="EMBL" id="QTTN01000029">
    <property type="protein sequence ID" value="REE70544.1"/>
    <property type="molecule type" value="Genomic_DNA"/>
</dbReference>
<organism evidence="1 2">
    <name type="scientific">Paenibacillus taihuensis</name>
    <dbReference type="NCBI Taxonomy" id="1156355"/>
    <lineage>
        <taxon>Bacteria</taxon>
        <taxon>Bacillati</taxon>
        <taxon>Bacillota</taxon>
        <taxon>Bacilli</taxon>
        <taxon>Bacillales</taxon>
        <taxon>Paenibacillaceae</taxon>
        <taxon>Paenibacillus</taxon>
    </lineage>
</organism>
<dbReference type="AlphaFoldDB" id="A0A3D9R3F9"/>
<protein>
    <submittedName>
        <fullName evidence="1">Uncharacterized protein</fullName>
    </submittedName>
</protein>
<proteinExistence type="predicted"/>
<keyword evidence="2" id="KW-1185">Reference proteome</keyword>
<dbReference type="RefSeq" id="WP_116191061.1">
    <property type="nucleotide sequence ID" value="NZ_QTTN01000029.1"/>
</dbReference>
<dbReference type="OrthoDB" id="2453499at2"/>
<comment type="caution">
    <text evidence="1">The sequence shown here is derived from an EMBL/GenBank/DDBJ whole genome shotgun (WGS) entry which is preliminary data.</text>
</comment>
<accession>A0A3D9R3F9</accession>
<name>A0A3D9R3F9_9BACL</name>
<evidence type="ECO:0000313" key="1">
    <source>
        <dbReference type="EMBL" id="REE70544.1"/>
    </source>
</evidence>
<evidence type="ECO:0000313" key="2">
    <source>
        <dbReference type="Proteomes" id="UP000256304"/>
    </source>
</evidence>